<feature type="transmembrane region" description="Helical" evidence="6">
    <location>
        <begin position="6"/>
        <end position="26"/>
    </location>
</feature>
<dbReference type="EMBL" id="WNKU01000001">
    <property type="protein sequence ID" value="MTV47832.1"/>
    <property type="molecule type" value="Genomic_DNA"/>
</dbReference>
<evidence type="ECO:0000256" key="4">
    <source>
        <dbReference type="ARBA" id="ARBA00022989"/>
    </source>
</evidence>
<gene>
    <name evidence="7" type="primary">ytvI</name>
    <name evidence="7" type="ORF">GJ688_02385</name>
</gene>
<evidence type="ECO:0000256" key="5">
    <source>
        <dbReference type="ARBA" id="ARBA00023136"/>
    </source>
</evidence>
<comment type="similarity">
    <text evidence="2">Belongs to the autoinducer-2 exporter (AI-2E) (TC 2.A.86) family.</text>
</comment>
<feature type="transmembrane region" description="Helical" evidence="6">
    <location>
        <begin position="330"/>
        <end position="353"/>
    </location>
</feature>
<keyword evidence="8" id="KW-1185">Reference proteome</keyword>
<dbReference type="RefSeq" id="WP_155474892.1">
    <property type="nucleotide sequence ID" value="NZ_WNKU01000001.1"/>
</dbReference>
<feature type="transmembrane region" description="Helical" evidence="6">
    <location>
        <begin position="79"/>
        <end position="102"/>
    </location>
</feature>
<dbReference type="AlphaFoldDB" id="A0A6I3SBW5"/>
<dbReference type="InterPro" id="IPR014227">
    <property type="entry name" value="YtvI-like"/>
</dbReference>
<organism evidence="7 8">
    <name type="scientific">Heliobacterium mobile</name>
    <name type="common">Heliobacillus mobilis</name>
    <dbReference type="NCBI Taxonomy" id="28064"/>
    <lineage>
        <taxon>Bacteria</taxon>
        <taxon>Bacillati</taxon>
        <taxon>Bacillota</taxon>
        <taxon>Clostridia</taxon>
        <taxon>Eubacteriales</taxon>
        <taxon>Heliobacteriaceae</taxon>
        <taxon>Heliobacterium</taxon>
    </lineage>
</organism>
<reference evidence="7 8" key="1">
    <citation type="submission" date="2019-11" db="EMBL/GenBank/DDBJ databases">
        <title>Whole-genome sequence of a the green, strictly anaerobic photosynthetic bacterium Heliobacillus mobilis DSM 6151.</title>
        <authorList>
            <person name="Kyndt J.A."/>
            <person name="Meyer T.E."/>
        </authorList>
    </citation>
    <scope>NUCLEOTIDE SEQUENCE [LARGE SCALE GENOMIC DNA]</scope>
    <source>
        <strain evidence="7 8">DSM 6151</strain>
    </source>
</reference>
<comment type="subcellular location">
    <subcellularLocation>
        <location evidence="1">Membrane</location>
        <topology evidence="1">Multi-pass membrane protein</topology>
    </subcellularLocation>
</comment>
<evidence type="ECO:0000313" key="8">
    <source>
        <dbReference type="Proteomes" id="UP000430670"/>
    </source>
</evidence>
<keyword evidence="3 6" id="KW-0812">Transmembrane</keyword>
<comment type="caution">
    <text evidence="7">The sequence shown here is derived from an EMBL/GenBank/DDBJ whole genome shotgun (WGS) entry which is preliminary data.</text>
</comment>
<protein>
    <submittedName>
        <fullName evidence="7">Sporulation integral membrane protein YtvI</fullName>
    </submittedName>
</protein>
<dbReference type="PANTHER" id="PTHR21716:SF68">
    <property type="entry name" value="TRANSPORT PROTEIN YTVI-RELATED"/>
    <property type="match status" value="1"/>
</dbReference>
<dbReference type="PANTHER" id="PTHR21716">
    <property type="entry name" value="TRANSMEMBRANE PROTEIN"/>
    <property type="match status" value="1"/>
</dbReference>
<dbReference type="GO" id="GO:0016020">
    <property type="term" value="C:membrane"/>
    <property type="evidence" value="ECO:0007669"/>
    <property type="project" value="UniProtKB-SubCell"/>
</dbReference>
<dbReference type="InterPro" id="IPR002549">
    <property type="entry name" value="AI-2E-like"/>
</dbReference>
<evidence type="ECO:0000256" key="3">
    <source>
        <dbReference type="ARBA" id="ARBA00022692"/>
    </source>
</evidence>
<dbReference type="GO" id="GO:0055085">
    <property type="term" value="P:transmembrane transport"/>
    <property type="evidence" value="ECO:0007669"/>
    <property type="project" value="TreeGrafter"/>
</dbReference>
<accession>A0A6I3SBW5</accession>
<sequence>MRDWQYWLAIFLRLAVITLALALAYFTIEYALPMTIDVFGRLTTYFLPFLLGIMIALLIEPVVEYVTKRMNLTRGLSTFFTLIVFLGFVSVSLVVIISRLVIEMVKIASSLPSPQFMTQYFANLVQMAAPYYAALHSSPEVYATVERIAAEGLIVVKNLAVSGSNYLLDTITSLPSFFTILIFTLVASFFFSRDKRAILDLLYGVLPDARASQARQIIMELGEAFIGFVRAQVILVSITGLLTIIGLYFLGNEYAFTVGILTGLMDLLPILGPGLVFLPWIIWELITGQYTLAANLSILYGVLVLNRQFIEPKIVADSIGLHPLATLTALYVGLKAFGVIGAIIGPTIVLLLISMYRAGVFKNIQTR</sequence>
<keyword evidence="4 6" id="KW-1133">Transmembrane helix</keyword>
<dbReference type="OrthoDB" id="9774361at2"/>
<evidence type="ECO:0000313" key="7">
    <source>
        <dbReference type="EMBL" id="MTV47832.1"/>
    </source>
</evidence>
<dbReference type="NCBIfam" id="TIGR02872">
    <property type="entry name" value="spore_ytvI"/>
    <property type="match status" value="1"/>
</dbReference>
<proteinExistence type="inferred from homology"/>
<evidence type="ECO:0000256" key="1">
    <source>
        <dbReference type="ARBA" id="ARBA00004141"/>
    </source>
</evidence>
<dbReference type="Proteomes" id="UP000430670">
    <property type="component" value="Unassembled WGS sequence"/>
</dbReference>
<feature type="transmembrane region" description="Helical" evidence="6">
    <location>
        <begin position="225"/>
        <end position="250"/>
    </location>
</feature>
<evidence type="ECO:0000256" key="6">
    <source>
        <dbReference type="SAM" id="Phobius"/>
    </source>
</evidence>
<feature type="transmembrane region" description="Helical" evidence="6">
    <location>
        <begin position="171"/>
        <end position="191"/>
    </location>
</feature>
<feature type="transmembrane region" description="Helical" evidence="6">
    <location>
        <begin position="290"/>
        <end position="310"/>
    </location>
</feature>
<evidence type="ECO:0000256" key="2">
    <source>
        <dbReference type="ARBA" id="ARBA00009773"/>
    </source>
</evidence>
<name>A0A6I3SBW5_HELMO</name>
<dbReference type="Pfam" id="PF01594">
    <property type="entry name" value="AI-2E_transport"/>
    <property type="match status" value="1"/>
</dbReference>
<keyword evidence="5 6" id="KW-0472">Membrane</keyword>
<feature type="transmembrane region" description="Helical" evidence="6">
    <location>
        <begin position="256"/>
        <end position="283"/>
    </location>
</feature>
<feature type="transmembrane region" description="Helical" evidence="6">
    <location>
        <begin position="38"/>
        <end position="59"/>
    </location>
</feature>